<feature type="non-terminal residue" evidence="2">
    <location>
        <position position="1"/>
    </location>
</feature>
<organism evidence="2">
    <name type="scientific">uncultured Acetobacteraceae bacterium</name>
    <dbReference type="NCBI Taxonomy" id="169975"/>
    <lineage>
        <taxon>Bacteria</taxon>
        <taxon>Pseudomonadati</taxon>
        <taxon>Pseudomonadota</taxon>
        <taxon>Alphaproteobacteria</taxon>
        <taxon>Acetobacterales</taxon>
        <taxon>Acetobacteraceae</taxon>
        <taxon>environmental samples</taxon>
    </lineage>
</organism>
<name>A0A6J4H2V2_9PROT</name>
<feature type="region of interest" description="Disordered" evidence="1">
    <location>
        <begin position="24"/>
        <end position="50"/>
    </location>
</feature>
<feature type="non-terminal residue" evidence="2">
    <location>
        <position position="65"/>
    </location>
</feature>
<accession>A0A6J4H2V2</accession>
<dbReference type="AlphaFoldDB" id="A0A6J4H2V2"/>
<evidence type="ECO:0000313" key="2">
    <source>
        <dbReference type="EMBL" id="CAA9212797.1"/>
    </source>
</evidence>
<feature type="compositionally biased region" description="Basic residues" evidence="1">
    <location>
        <begin position="24"/>
        <end position="33"/>
    </location>
</feature>
<gene>
    <name evidence="2" type="ORF">AVDCRST_MAG08-223</name>
</gene>
<dbReference type="EMBL" id="CADCTG010000021">
    <property type="protein sequence ID" value="CAA9212797.1"/>
    <property type="molecule type" value="Genomic_DNA"/>
</dbReference>
<sequence length="65" mass="7548">VRFERGHRSGMRFAAMAPLRTTKSVRHRLRRPRGTTTSSKQQRSGVRTRLVGGHRVPCRSFCLWL</sequence>
<proteinExistence type="predicted"/>
<protein>
    <submittedName>
        <fullName evidence="2">Uncharacterized protein</fullName>
    </submittedName>
</protein>
<evidence type="ECO:0000256" key="1">
    <source>
        <dbReference type="SAM" id="MobiDB-lite"/>
    </source>
</evidence>
<reference evidence="2" key="1">
    <citation type="submission" date="2020-02" db="EMBL/GenBank/DDBJ databases">
        <authorList>
            <person name="Meier V. D."/>
        </authorList>
    </citation>
    <scope>NUCLEOTIDE SEQUENCE</scope>
    <source>
        <strain evidence="2">AVDCRST_MAG08</strain>
    </source>
</reference>
<feature type="compositionally biased region" description="Polar residues" evidence="1">
    <location>
        <begin position="34"/>
        <end position="45"/>
    </location>
</feature>